<dbReference type="OrthoDB" id="9809821at2"/>
<proteinExistence type="predicted"/>
<dbReference type="EMBL" id="SODA01000039">
    <property type="protein sequence ID" value="TDV97944.1"/>
    <property type="molecule type" value="Genomic_DNA"/>
</dbReference>
<dbReference type="InterPro" id="IPR002347">
    <property type="entry name" value="SDR_fam"/>
</dbReference>
<comment type="caution">
    <text evidence="1">The sequence shown here is derived from an EMBL/GenBank/DDBJ whole genome shotgun (WGS) entry which is preliminary data.</text>
</comment>
<accession>A0A4R7YQE7</accession>
<sequence length="36" mass="3917">MKTILVTGATDGIGRETAKELAEKGHRIIIHYGSYS</sequence>
<evidence type="ECO:0000313" key="1">
    <source>
        <dbReference type="EMBL" id="TDV97944.1"/>
    </source>
</evidence>
<evidence type="ECO:0000313" key="2">
    <source>
        <dbReference type="Proteomes" id="UP000294697"/>
    </source>
</evidence>
<name>A0A4R7YQE7_9FIRM</name>
<dbReference type="SUPFAM" id="SSF51735">
    <property type="entry name" value="NAD(P)-binding Rossmann-fold domains"/>
    <property type="match status" value="1"/>
</dbReference>
<reference evidence="1 2" key="1">
    <citation type="submission" date="2019-03" db="EMBL/GenBank/DDBJ databases">
        <title>Subsurface microbial communities from deep shales in Ohio and West Virginia, USA.</title>
        <authorList>
            <person name="Wrighton K."/>
        </authorList>
    </citation>
    <scope>NUCLEOTIDE SEQUENCE [LARGE SCALE GENOMIC DNA]</scope>
    <source>
        <strain evidence="1 2">MSL9.2</strain>
    </source>
</reference>
<dbReference type="Gene3D" id="3.40.50.720">
    <property type="entry name" value="NAD(P)-binding Rossmann-like Domain"/>
    <property type="match status" value="1"/>
</dbReference>
<dbReference type="AlphaFoldDB" id="A0A4R7YQE7"/>
<dbReference type="Proteomes" id="UP000294697">
    <property type="component" value="Unassembled WGS sequence"/>
</dbReference>
<gene>
    <name evidence="1" type="ORF">C8C77_1397</name>
</gene>
<dbReference type="InterPro" id="IPR036291">
    <property type="entry name" value="NAD(P)-bd_dom_sf"/>
</dbReference>
<protein>
    <submittedName>
        <fullName evidence="1">Short subunit dehydrogenase</fullName>
    </submittedName>
</protein>
<organism evidence="1 2">
    <name type="scientific">Halanaerobium saccharolyticum</name>
    <dbReference type="NCBI Taxonomy" id="43595"/>
    <lineage>
        <taxon>Bacteria</taxon>
        <taxon>Bacillati</taxon>
        <taxon>Bacillota</taxon>
        <taxon>Clostridia</taxon>
        <taxon>Halanaerobiales</taxon>
        <taxon>Halanaerobiaceae</taxon>
        <taxon>Halanaerobium</taxon>
    </lineage>
</organism>
<dbReference type="Pfam" id="PF00106">
    <property type="entry name" value="adh_short"/>
    <property type="match status" value="1"/>
</dbReference>